<dbReference type="EMBL" id="BGPR01036390">
    <property type="protein sequence ID" value="GBO11607.1"/>
    <property type="molecule type" value="Genomic_DNA"/>
</dbReference>
<keyword evidence="2" id="KW-1185">Reference proteome</keyword>
<sequence>MISSLKFDIKTIQPMTAKQYVKYLWCLEELEPPPQSNKGLVLLQTPEGWCQRLLCLEGLARLSVSQAIVLVLRERAFDIYQYIYWTTDQ</sequence>
<dbReference type="AlphaFoldDB" id="A0A4Y2UJ78"/>
<protein>
    <submittedName>
        <fullName evidence="1">Uncharacterized protein</fullName>
    </submittedName>
</protein>
<name>A0A4Y2UJ78_ARAVE</name>
<dbReference type="Proteomes" id="UP000499080">
    <property type="component" value="Unassembled WGS sequence"/>
</dbReference>
<organism evidence="1 2">
    <name type="scientific">Araneus ventricosus</name>
    <name type="common">Orbweaver spider</name>
    <name type="synonym">Epeira ventricosa</name>
    <dbReference type="NCBI Taxonomy" id="182803"/>
    <lineage>
        <taxon>Eukaryota</taxon>
        <taxon>Metazoa</taxon>
        <taxon>Ecdysozoa</taxon>
        <taxon>Arthropoda</taxon>
        <taxon>Chelicerata</taxon>
        <taxon>Arachnida</taxon>
        <taxon>Araneae</taxon>
        <taxon>Araneomorphae</taxon>
        <taxon>Entelegynae</taxon>
        <taxon>Araneoidea</taxon>
        <taxon>Araneidae</taxon>
        <taxon>Araneus</taxon>
    </lineage>
</organism>
<evidence type="ECO:0000313" key="1">
    <source>
        <dbReference type="EMBL" id="GBO11607.1"/>
    </source>
</evidence>
<accession>A0A4Y2UJ78</accession>
<reference evidence="1 2" key="1">
    <citation type="journal article" date="2019" name="Sci. Rep.">
        <title>Orb-weaving spider Araneus ventricosus genome elucidates the spidroin gene catalogue.</title>
        <authorList>
            <person name="Kono N."/>
            <person name="Nakamura H."/>
            <person name="Ohtoshi R."/>
            <person name="Moran D.A.P."/>
            <person name="Shinohara A."/>
            <person name="Yoshida Y."/>
            <person name="Fujiwara M."/>
            <person name="Mori M."/>
            <person name="Tomita M."/>
            <person name="Arakawa K."/>
        </authorList>
    </citation>
    <scope>NUCLEOTIDE SEQUENCE [LARGE SCALE GENOMIC DNA]</scope>
</reference>
<proteinExistence type="predicted"/>
<comment type="caution">
    <text evidence="1">The sequence shown here is derived from an EMBL/GenBank/DDBJ whole genome shotgun (WGS) entry which is preliminary data.</text>
</comment>
<gene>
    <name evidence="1" type="ORF">AVEN_249529_1</name>
</gene>
<evidence type="ECO:0000313" key="2">
    <source>
        <dbReference type="Proteomes" id="UP000499080"/>
    </source>
</evidence>